<dbReference type="EMBL" id="PFAV01000031">
    <property type="protein sequence ID" value="PIR91524.1"/>
    <property type="molecule type" value="Genomic_DNA"/>
</dbReference>
<evidence type="ECO:0000313" key="2">
    <source>
        <dbReference type="Proteomes" id="UP000228906"/>
    </source>
</evidence>
<protein>
    <recommendedName>
        <fullName evidence="3">Type II toxin-antitoxin system RelE/ParE family toxin</fullName>
    </recommendedName>
</protein>
<name>A0A2H0UXD1_9BACT</name>
<dbReference type="Proteomes" id="UP000228906">
    <property type="component" value="Unassembled WGS sequence"/>
</dbReference>
<proteinExistence type="predicted"/>
<sequence>MKTKMQIKIFNNGLEKFIQSLEKSTIAKTLRTIDLLEKFGYDLKFPHSKKIAKNLLELRIRGRQEIRIF</sequence>
<evidence type="ECO:0000313" key="1">
    <source>
        <dbReference type="EMBL" id="PIR91524.1"/>
    </source>
</evidence>
<dbReference type="Pfam" id="PF05973">
    <property type="entry name" value="Gp49"/>
    <property type="match status" value="1"/>
</dbReference>
<accession>A0A2H0UXD1</accession>
<evidence type="ECO:0008006" key="3">
    <source>
        <dbReference type="Google" id="ProtNLM"/>
    </source>
</evidence>
<comment type="caution">
    <text evidence="1">The sequence shown here is derived from an EMBL/GenBank/DDBJ whole genome shotgun (WGS) entry which is preliminary data.</text>
</comment>
<organism evidence="1 2">
    <name type="scientific">bacterium (Candidatus Gribaldobacteria) CG10_big_fil_rev_8_21_14_0_10_41_12</name>
    <dbReference type="NCBI Taxonomy" id="2014277"/>
    <lineage>
        <taxon>Bacteria</taxon>
        <taxon>Candidatus Gribaldobacteria</taxon>
    </lineage>
</organism>
<reference evidence="2" key="1">
    <citation type="submission" date="2017-09" db="EMBL/GenBank/DDBJ databases">
        <title>Depth-based differentiation of microbial function through sediment-hosted aquifers and enrichment of novel symbionts in the deep terrestrial subsurface.</title>
        <authorList>
            <person name="Probst A.J."/>
            <person name="Ladd B."/>
            <person name="Jarett J.K."/>
            <person name="Geller-Mcgrath D.E."/>
            <person name="Sieber C.M.K."/>
            <person name="Emerson J.B."/>
            <person name="Anantharaman K."/>
            <person name="Thomas B.C."/>
            <person name="Malmstrom R."/>
            <person name="Stieglmeier M."/>
            <person name="Klingl A."/>
            <person name="Woyke T."/>
            <person name="Ryan C.M."/>
            <person name="Banfield J.F."/>
        </authorList>
    </citation>
    <scope>NUCLEOTIDE SEQUENCE [LARGE SCALE GENOMIC DNA]</scope>
</reference>
<dbReference type="AlphaFoldDB" id="A0A2H0UXD1"/>
<dbReference type="InterPro" id="IPR009241">
    <property type="entry name" value="HigB-like"/>
</dbReference>
<gene>
    <name evidence="1" type="ORF">COU03_01770</name>
</gene>